<evidence type="ECO:0000313" key="1">
    <source>
        <dbReference type="EMBL" id="CAA9890563.1"/>
    </source>
</evidence>
<sequence length="59" mass="6773">MAQCDSFRYSALREALPDLETGDYLLQNTQTKLQRQNQDISGEADGLRFLLIRGRERIG</sequence>
<gene>
    <name evidence="1" type="ORF">METHB2_240036</name>
</gene>
<dbReference type="Proteomes" id="UP000494216">
    <property type="component" value="Unassembled WGS sequence"/>
</dbReference>
<comment type="caution">
    <text evidence="1">The sequence shown here is derived from an EMBL/GenBank/DDBJ whole genome shotgun (WGS) entry which is preliminary data.</text>
</comment>
<protein>
    <submittedName>
        <fullName evidence="1">Uncharacterized protein</fullName>
    </submittedName>
</protein>
<evidence type="ECO:0000313" key="2">
    <source>
        <dbReference type="Proteomes" id="UP000494216"/>
    </source>
</evidence>
<keyword evidence="2" id="KW-1185">Reference proteome</keyword>
<dbReference type="EMBL" id="CADCXN010000052">
    <property type="protein sequence ID" value="CAA9890563.1"/>
    <property type="molecule type" value="Genomic_DNA"/>
</dbReference>
<accession>A0A8S0Y662</accession>
<dbReference type="RefSeq" id="WP_174625489.1">
    <property type="nucleotide sequence ID" value="NZ_CADCXN010000052.1"/>
</dbReference>
<proteinExistence type="predicted"/>
<reference evidence="1 2" key="1">
    <citation type="submission" date="2020-02" db="EMBL/GenBank/DDBJ databases">
        <authorList>
            <person name="Hogendoorn C."/>
        </authorList>
    </citation>
    <scope>NUCLEOTIDE SEQUENCE [LARGE SCALE GENOMIC DNA]</scope>
    <source>
        <strain evidence="1">METHB21</strain>
    </source>
</reference>
<name>A0A8S0Y662_9GAMM</name>
<dbReference type="AlphaFoldDB" id="A0A8S0Y662"/>
<organism evidence="1 2">
    <name type="scientific">Candidatus Methylobacter favarea</name>
    <dbReference type="NCBI Taxonomy" id="2707345"/>
    <lineage>
        <taxon>Bacteria</taxon>
        <taxon>Pseudomonadati</taxon>
        <taxon>Pseudomonadota</taxon>
        <taxon>Gammaproteobacteria</taxon>
        <taxon>Methylococcales</taxon>
        <taxon>Methylococcaceae</taxon>
        <taxon>Methylobacter</taxon>
    </lineage>
</organism>